<dbReference type="EMBL" id="JBEPTQ010000002">
    <property type="protein sequence ID" value="MET4719923.1"/>
    <property type="molecule type" value="Genomic_DNA"/>
</dbReference>
<sequence length="256" mass="28783">MASQVSRRRAALPDDLRMSRVVGVLTTSEIDERIVSIIELAGERLMRLSDPSFEFVTERMRGGILTIHQCLKAELASLVELRTVYGDLMVCRVVAGDYSRGHDQVSPYQHLRLAWLQLKQLGNMFDHSMSELDRLHNETLELLSIDVETAAVGDAPRTRLSEREAPADRWFAIMPRHGVPGLERMRVPGELSIADADVAEYCDNARRELLAQLDATVDIVSSGIAGFLSNHGGELLDLIGRYNDLIDNLQHQHRRM</sequence>
<evidence type="ECO:0000313" key="1">
    <source>
        <dbReference type="EMBL" id="MET4719923.1"/>
    </source>
</evidence>
<evidence type="ECO:0000313" key="2">
    <source>
        <dbReference type="Proteomes" id="UP001549291"/>
    </source>
</evidence>
<proteinExistence type="predicted"/>
<reference evidence="1 2" key="1">
    <citation type="submission" date="2024-06" db="EMBL/GenBank/DDBJ databases">
        <title>Genomic Encyclopedia of Type Strains, Phase V (KMG-V): Genome sequencing to study the core and pangenomes of soil and plant-associated prokaryotes.</title>
        <authorList>
            <person name="Whitman W."/>
        </authorList>
    </citation>
    <scope>NUCLEOTIDE SEQUENCE [LARGE SCALE GENOMIC DNA]</scope>
    <source>
        <strain evidence="1 2">USDA 160</strain>
    </source>
</reference>
<name>A0ABV2RSK9_BRAJP</name>
<protein>
    <submittedName>
        <fullName evidence="1">Uncharacterized protein</fullName>
    </submittedName>
</protein>
<comment type="caution">
    <text evidence="1">The sequence shown here is derived from an EMBL/GenBank/DDBJ whole genome shotgun (WGS) entry which is preliminary data.</text>
</comment>
<dbReference type="Proteomes" id="UP001549291">
    <property type="component" value="Unassembled WGS sequence"/>
</dbReference>
<dbReference type="RefSeq" id="WP_354270121.1">
    <property type="nucleotide sequence ID" value="NZ_JBEPTQ010000002.1"/>
</dbReference>
<organism evidence="1 2">
    <name type="scientific">Bradyrhizobium japonicum</name>
    <dbReference type="NCBI Taxonomy" id="375"/>
    <lineage>
        <taxon>Bacteria</taxon>
        <taxon>Pseudomonadati</taxon>
        <taxon>Pseudomonadota</taxon>
        <taxon>Alphaproteobacteria</taxon>
        <taxon>Hyphomicrobiales</taxon>
        <taxon>Nitrobacteraceae</taxon>
        <taxon>Bradyrhizobium</taxon>
    </lineage>
</organism>
<gene>
    <name evidence="1" type="ORF">ABIF63_004029</name>
</gene>
<accession>A0ABV2RSK9</accession>
<keyword evidence="2" id="KW-1185">Reference proteome</keyword>